<sequence>MMATLPGTEPTGTLLLSAHYHSAAAGARRLRRRAAVATILETVRALLDVPAA</sequence>
<comment type="caution">
    <text evidence="1">The sequence shown here is derived from an EMBL/GenBank/DDBJ whole genome shotgun (WGS) entry which is preliminary data.</text>
</comment>
<accession>A0AAE4AZ26</accession>
<name>A0AAE4AZ26_9ACTN</name>
<gene>
    <name evidence="1" type="ORF">J2S42_003960</name>
</gene>
<dbReference type="EMBL" id="JAUSUZ010000001">
    <property type="protein sequence ID" value="MDQ0367291.1"/>
    <property type="molecule type" value="Genomic_DNA"/>
</dbReference>
<evidence type="ECO:0000313" key="2">
    <source>
        <dbReference type="Proteomes" id="UP001240236"/>
    </source>
</evidence>
<dbReference type="AlphaFoldDB" id="A0AAE4AZ26"/>
<keyword evidence="2" id="KW-1185">Reference proteome</keyword>
<proteinExistence type="predicted"/>
<reference evidence="1 2" key="1">
    <citation type="submission" date="2023-07" db="EMBL/GenBank/DDBJ databases">
        <title>Sequencing the genomes of 1000 actinobacteria strains.</title>
        <authorList>
            <person name="Klenk H.-P."/>
        </authorList>
    </citation>
    <scope>NUCLEOTIDE SEQUENCE [LARGE SCALE GENOMIC DNA]</scope>
    <source>
        <strain evidence="1 2">DSM 44709</strain>
    </source>
</reference>
<dbReference type="Proteomes" id="UP001240236">
    <property type="component" value="Unassembled WGS sequence"/>
</dbReference>
<dbReference type="RefSeq" id="WP_307241242.1">
    <property type="nucleotide sequence ID" value="NZ_JAUSUZ010000001.1"/>
</dbReference>
<organism evidence="1 2">
    <name type="scientific">Catenuloplanes indicus</name>
    <dbReference type="NCBI Taxonomy" id="137267"/>
    <lineage>
        <taxon>Bacteria</taxon>
        <taxon>Bacillati</taxon>
        <taxon>Actinomycetota</taxon>
        <taxon>Actinomycetes</taxon>
        <taxon>Micromonosporales</taxon>
        <taxon>Micromonosporaceae</taxon>
        <taxon>Catenuloplanes</taxon>
    </lineage>
</organism>
<protein>
    <submittedName>
        <fullName evidence="1">Uncharacterized protein</fullName>
    </submittedName>
</protein>
<evidence type="ECO:0000313" key="1">
    <source>
        <dbReference type="EMBL" id="MDQ0367291.1"/>
    </source>
</evidence>